<dbReference type="SMART" id="SM00530">
    <property type="entry name" value="HTH_XRE"/>
    <property type="match status" value="1"/>
</dbReference>
<dbReference type="PROSITE" id="PS50943">
    <property type="entry name" value="HTH_CROC1"/>
    <property type="match status" value="1"/>
</dbReference>
<accession>A0A8S5PVN2</accession>
<dbReference type="Gene3D" id="1.10.260.40">
    <property type="entry name" value="lambda repressor-like DNA-binding domains"/>
    <property type="match status" value="1"/>
</dbReference>
<evidence type="ECO:0000313" key="2">
    <source>
        <dbReference type="EMBL" id="DAE10509.1"/>
    </source>
</evidence>
<feature type="domain" description="HTH cro/C1-type" evidence="1">
    <location>
        <begin position="10"/>
        <end position="59"/>
    </location>
</feature>
<protein>
    <submittedName>
        <fullName evidence="2">Helix-turn-helix domain protein</fullName>
    </submittedName>
</protein>
<dbReference type="CDD" id="cd00093">
    <property type="entry name" value="HTH_XRE"/>
    <property type="match status" value="1"/>
</dbReference>
<name>A0A8S5PVN2_9CAUD</name>
<reference evidence="2" key="1">
    <citation type="journal article" date="2021" name="Proc. Natl. Acad. Sci. U.S.A.">
        <title>A Catalog of Tens of Thousands of Viruses from Human Metagenomes Reveals Hidden Associations with Chronic Diseases.</title>
        <authorList>
            <person name="Tisza M.J."/>
            <person name="Buck C.B."/>
        </authorList>
    </citation>
    <scope>NUCLEOTIDE SEQUENCE</scope>
    <source>
        <strain evidence="2">CtJER10</strain>
    </source>
</reference>
<proteinExistence type="predicted"/>
<dbReference type="InterPro" id="IPR001387">
    <property type="entry name" value="Cro/C1-type_HTH"/>
</dbReference>
<dbReference type="InterPro" id="IPR010982">
    <property type="entry name" value="Lambda_DNA-bd_dom_sf"/>
</dbReference>
<organism evidence="2">
    <name type="scientific">Siphoviridae sp. ctJER10</name>
    <dbReference type="NCBI Taxonomy" id="2825430"/>
    <lineage>
        <taxon>Viruses</taxon>
        <taxon>Duplodnaviria</taxon>
        <taxon>Heunggongvirae</taxon>
        <taxon>Uroviricota</taxon>
        <taxon>Caudoviricetes</taxon>
    </lineage>
</organism>
<dbReference type="GO" id="GO:0003677">
    <property type="term" value="F:DNA binding"/>
    <property type="evidence" value="ECO:0007669"/>
    <property type="project" value="InterPro"/>
</dbReference>
<sequence length="170" mass="19355">MYERFNKVLQEKGLTAYKVAKDTGVSRSTLAAWKKKEYTPKLDKLQKLANYLGVSVYYLTGEVDDFDAMRQQKIDFIHQCGADIDLSMYDDEAIDDLYVACALKKDVIQQLEIPQLKKEPSTLLNIESSDGINLKVILERDNVLSYGKHIITDDERATIKALIEAFLKGK</sequence>
<dbReference type="SUPFAM" id="SSF47413">
    <property type="entry name" value="lambda repressor-like DNA-binding domains"/>
    <property type="match status" value="1"/>
</dbReference>
<dbReference type="EMBL" id="BK015513">
    <property type="protein sequence ID" value="DAE10509.1"/>
    <property type="molecule type" value="Genomic_DNA"/>
</dbReference>
<dbReference type="Pfam" id="PF01381">
    <property type="entry name" value="HTH_3"/>
    <property type="match status" value="1"/>
</dbReference>
<evidence type="ECO:0000259" key="1">
    <source>
        <dbReference type="PROSITE" id="PS50943"/>
    </source>
</evidence>